<gene>
    <name evidence="3" type="ORF">BH720_19545</name>
</gene>
<evidence type="ECO:0000256" key="1">
    <source>
        <dbReference type="SAM" id="Coils"/>
    </source>
</evidence>
<dbReference type="Gene3D" id="2.30.30.240">
    <property type="entry name" value="PRC-barrel domain"/>
    <property type="match status" value="2"/>
</dbReference>
<keyword evidence="1" id="KW-0175">Coiled coil</keyword>
<reference evidence="3" key="1">
    <citation type="submission" date="2016-09" db="EMBL/GenBank/DDBJ databases">
        <title>Draft genome of thermotolerant cyanobacterium Desertifilum sp. strain IPPAS B-1220.</title>
        <authorList>
            <person name="Sinetova M.A."/>
            <person name="Bolakhan K."/>
            <person name="Zayadan B.K."/>
            <person name="Mironov K.S."/>
            <person name="Ustinova V."/>
            <person name="Kupriyanova E.V."/>
            <person name="Sidorov R.A."/>
            <person name="Skrypnik A.N."/>
            <person name="Gogoleva N.E."/>
            <person name="Gogolev Y.V."/>
            <person name="Los D.A."/>
        </authorList>
    </citation>
    <scope>NUCLEOTIDE SEQUENCE [LARGE SCALE GENOMIC DNA]</scope>
    <source>
        <strain evidence="3">IPPAS B-1220</strain>
    </source>
</reference>
<evidence type="ECO:0000313" key="3">
    <source>
        <dbReference type="EMBL" id="OEJ73429.1"/>
    </source>
</evidence>
<dbReference type="EMBL" id="MJGC01000088">
    <property type="protein sequence ID" value="OEJ73429.1"/>
    <property type="molecule type" value="Genomic_DNA"/>
</dbReference>
<accession>A0A1E5QFK1</accession>
<feature type="domain" description="PRC-barrel" evidence="2">
    <location>
        <begin position="88"/>
        <end position="154"/>
    </location>
</feature>
<dbReference type="InterPro" id="IPR027275">
    <property type="entry name" value="PRC-brl_dom"/>
</dbReference>
<evidence type="ECO:0000259" key="2">
    <source>
        <dbReference type="Pfam" id="PF05239"/>
    </source>
</evidence>
<feature type="coiled-coil region" evidence="1">
    <location>
        <begin position="213"/>
        <end position="240"/>
    </location>
</feature>
<proteinExistence type="predicted"/>
<name>A0A1E5QFK1_9CYAN</name>
<comment type="caution">
    <text evidence="3">The sequence shown here is derived from an EMBL/GenBank/DDBJ whole genome shotgun (WGS) entry which is preliminary data.</text>
</comment>
<sequence length="282" mass="31198">MTTATVLRQTQLLNRLVLDLKTAEELGQVERLWIDPTLHQIVGVVCKSGLFGGKKYTFGWAQISAIGDSVIVDRDRELDPNQPLPQESLIGHEVWTDTGNKAGGVVDYLFNPQTGEILYYMYTSSGWAGVMGSKYILAPTEITSLGSKRLIAQNAAIQNSISHRDAIQQNLIQVKLLPDEQREQEEIAALEGDVQSFFDRGKAIADQVAKRAKETAEGVTEKAKEQYIQLRAELEAAEQTETPTPPPVIIDIDEDSVEVLPLTPPEVEIIETQTTPFPEKAE</sequence>
<dbReference type="AlphaFoldDB" id="A0A1E5QFK1"/>
<dbReference type="STRING" id="1781255.BH720_19545"/>
<feature type="domain" description="PRC-barrel" evidence="2">
    <location>
        <begin position="7"/>
        <end position="78"/>
    </location>
</feature>
<dbReference type="SUPFAM" id="SSF50346">
    <property type="entry name" value="PRC-barrel domain"/>
    <property type="match status" value="2"/>
</dbReference>
<dbReference type="PANTHER" id="PTHR36740">
    <property type="entry name" value="PRC DOMAIN-CONTAINING PROTEIN"/>
    <property type="match status" value="1"/>
</dbReference>
<dbReference type="InterPro" id="IPR011033">
    <property type="entry name" value="PRC_barrel-like_sf"/>
</dbReference>
<organism evidence="3">
    <name type="scientific">Desertifilum tharense IPPAS B-1220</name>
    <dbReference type="NCBI Taxonomy" id="1781255"/>
    <lineage>
        <taxon>Bacteria</taxon>
        <taxon>Bacillati</taxon>
        <taxon>Cyanobacteriota</taxon>
        <taxon>Cyanophyceae</taxon>
        <taxon>Desertifilales</taxon>
        <taxon>Desertifilaceae</taxon>
        <taxon>Desertifilum</taxon>
    </lineage>
</organism>
<dbReference type="RefSeq" id="WP_069968900.1">
    <property type="nucleotide sequence ID" value="NZ_CM124774.1"/>
</dbReference>
<protein>
    <recommendedName>
        <fullName evidence="2">PRC-barrel domain-containing protein</fullName>
    </recommendedName>
</protein>
<dbReference type="PANTHER" id="PTHR36740:SF1">
    <property type="entry name" value="PRC-BARREL DOMAIN-CONTAINING PROTEIN"/>
    <property type="match status" value="1"/>
</dbReference>
<dbReference type="OrthoDB" id="528625at2"/>
<dbReference type="Pfam" id="PF05239">
    <property type="entry name" value="PRC"/>
    <property type="match status" value="2"/>
</dbReference>